<sequence>MGLVGGFYIGIWVQNLGQVYDFGRNTPIGAKSIHGGNKSVWVYDIEIKMLGFGKRIGFGRRWVRDARFWEYLGNQMSLGEEVERERSIPCGRGSLRGTLDQMGR</sequence>
<dbReference type="EMBL" id="BJWL01000001">
    <property type="protein sequence ID" value="GFY80703.1"/>
    <property type="molecule type" value="Genomic_DNA"/>
</dbReference>
<protein>
    <submittedName>
        <fullName evidence="1">Uncharacterized protein</fullName>
    </submittedName>
</protein>
<dbReference type="Proteomes" id="UP000585474">
    <property type="component" value="Unassembled WGS sequence"/>
</dbReference>
<organism evidence="1 2">
    <name type="scientific">Actinidia rufa</name>
    <dbReference type="NCBI Taxonomy" id="165716"/>
    <lineage>
        <taxon>Eukaryota</taxon>
        <taxon>Viridiplantae</taxon>
        <taxon>Streptophyta</taxon>
        <taxon>Embryophyta</taxon>
        <taxon>Tracheophyta</taxon>
        <taxon>Spermatophyta</taxon>
        <taxon>Magnoliopsida</taxon>
        <taxon>eudicotyledons</taxon>
        <taxon>Gunneridae</taxon>
        <taxon>Pentapetalae</taxon>
        <taxon>asterids</taxon>
        <taxon>Ericales</taxon>
        <taxon>Actinidiaceae</taxon>
        <taxon>Actinidia</taxon>
    </lineage>
</organism>
<comment type="caution">
    <text evidence="1">The sequence shown here is derived from an EMBL/GenBank/DDBJ whole genome shotgun (WGS) entry which is preliminary data.</text>
</comment>
<gene>
    <name evidence="1" type="ORF">Acr_01g0005120</name>
</gene>
<evidence type="ECO:0000313" key="1">
    <source>
        <dbReference type="EMBL" id="GFY80703.1"/>
    </source>
</evidence>
<name>A0A7J0E2F3_9ERIC</name>
<evidence type="ECO:0000313" key="2">
    <source>
        <dbReference type="Proteomes" id="UP000585474"/>
    </source>
</evidence>
<reference evidence="1 2" key="1">
    <citation type="submission" date="2019-07" db="EMBL/GenBank/DDBJ databases">
        <title>De Novo Assembly of kiwifruit Actinidia rufa.</title>
        <authorList>
            <person name="Sugita-Konishi S."/>
            <person name="Sato K."/>
            <person name="Mori E."/>
            <person name="Abe Y."/>
            <person name="Kisaki G."/>
            <person name="Hamano K."/>
            <person name="Suezawa K."/>
            <person name="Otani M."/>
            <person name="Fukuda T."/>
            <person name="Manabe T."/>
            <person name="Gomi K."/>
            <person name="Tabuchi M."/>
            <person name="Akimitsu K."/>
            <person name="Kataoka I."/>
        </authorList>
    </citation>
    <scope>NUCLEOTIDE SEQUENCE [LARGE SCALE GENOMIC DNA]</scope>
    <source>
        <strain evidence="2">cv. Fuchu</strain>
    </source>
</reference>
<dbReference type="AlphaFoldDB" id="A0A7J0E2F3"/>
<proteinExistence type="predicted"/>
<keyword evidence="2" id="KW-1185">Reference proteome</keyword>
<accession>A0A7J0E2F3</accession>